<dbReference type="SUPFAM" id="SSF46785">
    <property type="entry name" value="Winged helix' DNA-binding domain"/>
    <property type="match status" value="1"/>
</dbReference>
<comment type="caution">
    <text evidence="5">The sequence shown here is derived from an EMBL/GenBank/DDBJ whole genome shotgun (WGS) entry which is preliminary data.</text>
</comment>
<dbReference type="EMBL" id="JAIBOA010000035">
    <property type="protein sequence ID" value="MBW8487484.1"/>
    <property type="molecule type" value="Genomic_DNA"/>
</dbReference>
<dbReference type="InterPro" id="IPR000524">
    <property type="entry name" value="Tscrpt_reg_HTH_GntR"/>
</dbReference>
<evidence type="ECO:0000259" key="4">
    <source>
        <dbReference type="PROSITE" id="PS50949"/>
    </source>
</evidence>
<dbReference type="InterPro" id="IPR036390">
    <property type="entry name" value="WH_DNA-bd_sf"/>
</dbReference>
<organism evidence="5 6">
    <name type="scientific">Actinomadura parmotrematis</name>
    <dbReference type="NCBI Taxonomy" id="2864039"/>
    <lineage>
        <taxon>Bacteria</taxon>
        <taxon>Bacillati</taxon>
        <taxon>Actinomycetota</taxon>
        <taxon>Actinomycetes</taxon>
        <taxon>Streptosporangiales</taxon>
        <taxon>Thermomonosporaceae</taxon>
        <taxon>Actinomadura</taxon>
    </lineage>
</organism>
<dbReference type="PRINTS" id="PR00035">
    <property type="entry name" value="HTHGNTR"/>
</dbReference>
<keyword evidence="1" id="KW-0805">Transcription regulation</keyword>
<evidence type="ECO:0000313" key="5">
    <source>
        <dbReference type="EMBL" id="MBW8487484.1"/>
    </source>
</evidence>
<proteinExistence type="predicted"/>
<protein>
    <submittedName>
        <fullName evidence="5">GntR family transcriptional regulator</fullName>
    </submittedName>
</protein>
<dbReference type="Gene3D" id="1.10.10.10">
    <property type="entry name" value="Winged helix-like DNA-binding domain superfamily/Winged helix DNA-binding domain"/>
    <property type="match status" value="1"/>
</dbReference>
<dbReference type="SMART" id="SM00345">
    <property type="entry name" value="HTH_GNTR"/>
    <property type="match status" value="1"/>
</dbReference>
<accession>A0ABS7G455</accession>
<keyword evidence="3" id="KW-0804">Transcription</keyword>
<dbReference type="PROSITE" id="PS50949">
    <property type="entry name" value="HTH_GNTR"/>
    <property type="match status" value="1"/>
</dbReference>
<dbReference type="InterPro" id="IPR050679">
    <property type="entry name" value="Bact_HTH_transcr_reg"/>
</dbReference>
<name>A0ABS7G455_9ACTN</name>
<evidence type="ECO:0000313" key="6">
    <source>
        <dbReference type="Proteomes" id="UP000774570"/>
    </source>
</evidence>
<dbReference type="PANTHER" id="PTHR44846:SF1">
    <property type="entry name" value="MANNOSYL-D-GLYCERATE TRANSPORT_METABOLISM SYSTEM REPRESSOR MNGR-RELATED"/>
    <property type="match status" value="1"/>
</dbReference>
<keyword evidence="6" id="KW-1185">Reference proteome</keyword>
<keyword evidence="2" id="KW-0238">DNA-binding</keyword>
<reference evidence="5 6" key="1">
    <citation type="submission" date="2021-07" db="EMBL/GenBank/DDBJ databases">
        <title>Actinomadura sp. PM05-2 isolated from lichen.</title>
        <authorList>
            <person name="Somphong A."/>
            <person name="Phongsopitanun W."/>
            <person name="Tanasupawat S."/>
            <person name="Peongsungnone V."/>
        </authorList>
    </citation>
    <scope>NUCLEOTIDE SEQUENCE [LARGE SCALE GENOMIC DNA]</scope>
    <source>
        <strain evidence="5 6">PM05-2</strain>
    </source>
</reference>
<evidence type="ECO:0000256" key="3">
    <source>
        <dbReference type="ARBA" id="ARBA00023163"/>
    </source>
</evidence>
<evidence type="ECO:0000256" key="2">
    <source>
        <dbReference type="ARBA" id="ARBA00023125"/>
    </source>
</evidence>
<gene>
    <name evidence="5" type="ORF">K1Y72_34380</name>
</gene>
<sequence>MGEIDLEGMDPLYVQLAAVLRRRIQDGTYPEGKRIPSSAELAEEFGLARPTVVKAVGLLKDEGLVRGVTGRGTFVLARPQDGAGS</sequence>
<dbReference type="Pfam" id="PF00392">
    <property type="entry name" value="GntR"/>
    <property type="match status" value="1"/>
</dbReference>
<dbReference type="InterPro" id="IPR036388">
    <property type="entry name" value="WH-like_DNA-bd_sf"/>
</dbReference>
<dbReference type="Proteomes" id="UP000774570">
    <property type="component" value="Unassembled WGS sequence"/>
</dbReference>
<feature type="domain" description="HTH gntR-type" evidence="4">
    <location>
        <begin position="10"/>
        <end position="78"/>
    </location>
</feature>
<evidence type="ECO:0000256" key="1">
    <source>
        <dbReference type="ARBA" id="ARBA00023015"/>
    </source>
</evidence>
<dbReference type="PANTHER" id="PTHR44846">
    <property type="entry name" value="MANNOSYL-D-GLYCERATE TRANSPORT/METABOLISM SYSTEM REPRESSOR MNGR-RELATED"/>
    <property type="match status" value="1"/>
</dbReference>
<dbReference type="RefSeq" id="WP_220170718.1">
    <property type="nucleotide sequence ID" value="NZ_JAIBOA010000035.1"/>
</dbReference>
<dbReference type="CDD" id="cd07377">
    <property type="entry name" value="WHTH_GntR"/>
    <property type="match status" value="1"/>
</dbReference>